<gene>
    <name evidence="1" type="ORF">SDC9_56926</name>
</gene>
<protein>
    <submittedName>
        <fullName evidence="1">Uncharacterized protein</fullName>
    </submittedName>
</protein>
<sequence length="76" mass="8782">MGIGGRIMSKCPFWSTNNEKISCYNACPMHSEDSTCPFKEFLSSSNKVAFVDNVDEDLFYSQDRYINYSDEKVINY</sequence>
<accession>A0A644X8X5</accession>
<organism evidence="1">
    <name type="scientific">bioreactor metagenome</name>
    <dbReference type="NCBI Taxonomy" id="1076179"/>
    <lineage>
        <taxon>unclassified sequences</taxon>
        <taxon>metagenomes</taxon>
        <taxon>ecological metagenomes</taxon>
    </lineage>
</organism>
<comment type="caution">
    <text evidence="1">The sequence shown here is derived from an EMBL/GenBank/DDBJ whole genome shotgun (WGS) entry which is preliminary data.</text>
</comment>
<evidence type="ECO:0000313" key="1">
    <source>
        <dbReference type="EMBL" id="MPM10594.1"/>
    </source>
</evidence>
<reference evidence="1" key="1">
    <citation type="submission" date="2019-08" db="EMBL/GenBank/DDBJ databases">
        <authorList>
            <person name="Kucharzyk K."/>
            <person name="Murdoch R.W."/>
            <person name="Higgins S."/>
            <person name="Loffler F."/>
        </authorList>
    </citation>
    <scope>NUCLEOTIDE SEQUENCE</scope>
</reference>
<name>A0A644X8X5_9ZZZZ</name>
<proteinExistence type="predicted"/>
<dbReference type="AlphaFoldDB" id="A0A644X8X5"/>
<dbReference type="EMBL" id="VSSQ01001714">
    <property type="protein sequence ID" value="MPM10594.1"/>
    <property type="molecule type" value="Genomic_DNA"/>
</dbReference>